<sequence>MSSNKALIFKKVPSGYPIPGEDLATEPALYDANVAPTENGVVVQSLYASFDPYMRGRMRPADKTSYIPAYELNKPIDSFGIAKVLRSNNATFKEGDLVIGQLPIQEVISLDESLIAKIRPLENPLGLEDIRVFLGALGMPGLTAFSSLYKIGEPKKGETIFISAASGAVGQVAGQLALHEGLKVIGSKESPASALARLAPEGLNIYYENVGGEHLEAAIDAMNPFGRIVACGMISEYNSTPYPIKNLHSVVSKRIAMRGFIVADPGYGDVYFEKLQKTVQPLIKQGSFKALTHETVGIENAAECLVGIFHGKNKGKAVLKF</sequence>
<evidence type="ECO:0000259" key="2">
    <source>
        <dbReference type="SMART" id="SM00829"/>
    </source>
</evidence>
<dbReference type="Pfam" id="PF16884">
    <property type="entry name" value="ADH_N_2"/>
    <property type="match status" value="1"/>
</dbReference>
<dbReference type="CDD" id="cd05288">
    <property type="entry name" value="PGDH"/>
    <property type="match status" value="1"/>
</dbReference>
<dbReference type="Pfam" id="PF00107">
    <property type="entry name" value="ADH_zinc_N"/>
    <property type="match status" value="1"/>
</dbReference>
<dbReference type="Proteomes" id="UP000541154">
    <property type="component" value="Unassembled WGS sequence"/>
</dbReference>
<dbReference type="Gene3D" id="3.90.180.10">
    <property type="entry name" value="Medium-chain alcohol dehydrogenases, catalytic domain"/>
    <property type="match status" value="1"/>
</dbReference>
<evidence type="ECO:0000313" key="3">
    <source>
        <dbReference type="EMBL" id="KAF5859746.1"/>
    </source>
</evidence>
<name>A0A8H6A344_PETAA</name>
<dbReference type="InterPro" id="IPR013149">
    <property type="entry name" value="ADH-like_C"/>
</dbReference>
<reference evidence="3 4" key="1">
    <citation type="submission" date="2019-04" db="EMBL/GenBank/DDBJ databases">
        <title>Aspergillus burnettii sp. nov., novel species from soil in southeast Queensland.</title>
        <authorList>
            <person name="Gilchrist C.L.M."/>
            <person name="Pitt J.I."/>
            <person name="Lange L."/>
            <person name="Lacey H.J."/>
            <person name="Vuong D."/>
            <person name="Midgley D.J."/>
            <person name="Greenfield P."/>
            <person name="Bradbury M."/>
            <person name="Lacey E."/>
            <person name="Busk P.K."/>
            <person name="Pilgaard B."/>
            <person name="Chooi Y.H."/>
            <person name="Piggott A.M."/>
        </authorList>
    </citation>
    <scope>NUCLEOTIDE SEQUENCE [LARGE SCALE GENOMIC DNA]</scope>
    <source>
        <strain evidence="3 4">FRR 5400</strain>
    </source>
</reference>
<keyword evidence="1" id="KW-0560">Oxidoreductase</keyword>
<proteinExistence type="predicted"/>
<evidence type="ECO:0000313" key="4">
    <source>
        <dbReference type="Proteomes" id="UP000541154"/>
    </source>
</evidence>
<dbReference type="SMART" id="SM00829">
    <property type="entry name" value="PKS_ER"/>
    <property type="match status" value="1"/>
</dbReference>
<gene>
    <name evidence="3" type="ORF">ETB97_002468</name>
</gene>
<dbReference type="InterPro" id="IPR045010">
    <property type="entry name" value="MDR_fam"/>
</dbReference>
<dbReference type="Gene3D" id="3.40.50.720">
    <property type="entry name" value="NAD(P)-binding Rossmann-like Domain"/>
    <property type="match status" value="2"/>
</dbReference>
<dbReference type="InterPro" id="IPR020843">
    <property type="entry name" value="ER"/>
</dbReference>
<dbReference type="InterPro" id="IPR036291">
    <property type="entry name" value="NAD(P)-bd_dom_sf"/>
</dbReference>
<comment type="caution">
    <text evidence="3">The sequence shown here is derived from an EMBL/GenBank/DDBJ whole genome shotgun (WGS) entry which is preliminary data.</text>
</comment>
<dbReference type="GO" id="GO:0016628">
    <property type="term" value="F:oxidoreductase activity, acting on the CH-CH group of donors, NAD or NADP as acceptor"/>
    <property type="evidence" value="ECO:0007669"/>
    <property type="project" value="InterPro"/>
</dbReference>
<keyword evidence="4" id="KW-1185">Reference proteome</keyword>
<accession>A0A8H6A344</accession>
<dbReference type="EMBL" id="SPNV01000154">
    <property type="protein sequence ID" value="KAF5859746.1"/>
    <property type="molecule type" value="Genomic_DNA"/>
</dbReference>
<dbReference type="SUPFAM" id="SSF51735">
    <property type="entry name" value="NAD(P)-binding Rossmann-fold domains"/>
    <property type="match status" value="1"/>
</dbReference>
<protein>
    <recommendedName>
        <fullName evidence="2">Enoyl reductase (ER) domain-containing protein</fullName>
    </recommendedName>
</protein>
<dbReference type="InterPro" id="IPR041694">
    <property type="entry name" value="ADH_N_2"/>
</dbReference>
<evidence type="ECO:0000256" key="1">
    <source>
        <dbReference type="ARBA" id="ARBA00023002"/>
    </source>
</evidence>
<dbReference type="SUPFAM" id="SSF50129">
    <property type="entry name" value="GroES-like"/>
    <property type="match status" value="1"/>
</dbReference>
<feature type="domain" description="Enoyl reductase (ER)" evidence="2">
    <location>
        <begin position="20"/>
        <end position="319"/>
    </location>
</feature>
<dbReference type="PANTHER" id="PTHR43205:SF7">
    <property type="entry name" value="PROSTAGLANDIN REDUCTASE 1"/>
    <property type="match status" value="1"/>
</dbReference>
<dbReference type="PANTHER" id="PTHR43205">
    <property type="entry name" value="PROSTAGLANDIN REDUCTASE"/>
    <property type="match status" value="1"/>
</dbReference>
<dbReference type="InterPro" id="IPR011032">
    <property type="entry name" value="GroES-like_sf"/>
</dbReference>
<organism evidence="3 4">
    <name type="scientific">Petromyces alliaceus</name>
    <name type="common">Aspergillus alliaceus</name>
    <dbReference type="NCBI Taxonomy" id="209559"/>
    <lineage>
        <taxon>Eukaryota</taxon>
        <taxon>Fungi</taxon>
        <taxon>Dikarya</taxon>
        <taxon>Ascomycota</taxon>
        <taxon>Pezizomycotina</taxon>
        <taxon>Eurotiomycetes</taxon>
        <taxon>Eurotiomycetidae</taxon>
        <taxon>Eurotiales</taxon>
        <taxon>Aspergillaceae</taxon>
        <taxon>Aspergillus</taxon>
        <taxon>Aspergillus subgen. Circumdati</taxon>
    </lineage>
</organism>
<dbReference type="AlphaFoldDB" id="A0A8H6A344"/>